<name>M5E321_9FIRM</name>
<dbReference type="AlphaFoldDB" id="M5E321"/>
<dbReference type="GO" id="GO:0003700">
    <property type="term" value="F:DNA-binding transcription factor activity"/>
    <property type="evidence" value="ECO:0007669"/>
    <property type="project" value="InterPro"/>
</dbReference>
<dbReference type="PANTHER" id="PTHR43537">
    <property type="entry name" value="TRANSCRIPTIONAL REGULATOR, GNTR FAMILY"/>
    <property type="match status" value="1"/>
</dbReference>
<dbReference type="CDD" id="cd07377">
    <property type="entry name" value="WHTH_GntR"/>
    <property type="match status" value="1"/>
</dbReference>
<evidence type="ECO:0000259" key="4">
    <source>
        <dbReference type="PROSITE" id="PS50949"/>
    </source>
</evidence>
<comment type="caution">
    <text evidence="5">The sequence shown here is derived from an EMBL/GenBank/DDBJ whole genome shotgun (WGS) entry which is preliminary data.</text>
</comment>
<evidence type="ECO:0000256" key="1">
    <source>
        <dbReference type="ARBA" id="ARBA00023015"/>
    </source>
</evidence>
<dbReference type="InterPro" id="IPR036390">
    <property type="entry name" value="WH_DNA-bd_sf"/>
</dbReference>
<dbReference type="STRING" id="1293054.HSACCH_02426"/>
<dbReference type="Pfam" id="PF07729">
    <property type="entry name" value="FCD"/>
    <property type="match status" value="1"/>
</dbReference>
<dbReference type="InParanoid" id="M5E321"/>
<dbReference type="InterPro" id="IPR008920">
    <property type="entry name" value="TF_FadR/GntR_C"/>
</dbReference>
<keyword evidence="6" id="KW-1185">Reference proteome</keyword>
<dbReference type="Gene3D" id="1.20.120.530">
    <property type="entry name" value="GntR ligand-binding domain-like"/>
    <property type="match status" value="1"/>
</dbReference>
<gene>
    <name evidence="5" type="ORF">HSACCH_02426</name>
</gene>
<dbReference type="PANTHER" id="PTHR43537:SF5">
    <property type="entry name" value="UXU OPERON TRANSCRIPTIONAL REGULATOR"/>
    <property type="match status" value="1"/>
</dbReference>
<dbReference type="SMART" id="SM00895">
    <property type="entry name" value="FCD"/>
    <property type="match status" value="1"/>
</dbReference>
<dbReference type="GO" id="GO:0003677">
    <property type="term" value="F:DNA binding"/>
    <property type="evidence" value="ECO:0007669"/>
    <property type="project" value="UniProtKB-KW"/>
</dbReference>
<feature type="domain" description="HTH gntR-type" evidence="4">
    <location>
        <begin position="13"/>
        <end position="80"/>
    </location>
</feature>
<dbReference type="InterPro" id="IPR000524">
    <property type="entry name" value="Tscrpt_reg_HTH_GntR"/>
</dbReference>
<dbReference type="SUPFAM" id="SSF46785">
    <property type="entry name" value="Winged helix' DNA-binding domain"/>
    <property type="match status" value="1"/>
</dbReference>
<dbReference type="OrthoDB" id="389878at2"/>
<dbReference type="SMART" id="SM00345">
    <property type="entry name" value="HTH_GNTR"/>
    <property type="match status" value="1"/>
</dbReference>
<evidence type="ECO:0000313" key="6">
    <source>
        <dbReference type="Proteomes" id="UP000012063"/>
    </source>
</evidence>
<dbReference type="EMBL" id="CAUI01000023">
    <property type="protein sequence ID" value="CCU80924.1"/>
    <property type="molecule type" value="Genomic_DNA"/>
</dbReference>
<dbReference type="InterPro" id="IPR036388">
    <property type="entry name" value="WH-like_DNA-bd_sf"/>
</dbReference>
<dbReference type="Gene3D" id="1.10.10.10">
    <property type="entry name" value="Winged helix-like DNA-binding domain superfamily/Winged helix DNA-binding domain"/>
    <property type="match status" value="1"/>
</dbReference>
<keyword evidence="1" id="KW-0805">Transcription regulation</keyword>
<accession>M5E321</accession>
<dbReference type="Pfam" id="PF00392">
    <property type="entry name" value="GntR"/>
    <property type="match status" value="1"/>
</dbReference>
<keyword evidence="3" id="KW-0804">Transcription</keyword>
<sequence length="233" mass="27833">MLIKITDHKKENMNMKNYIYNILKENILYFNLKPGKKLKKSVFIKEFNVSRTPIREAFAKLEEEKLINIYPQRGTFVSLIDINSVENFKFVREKLEISNLIKSCEMLNQKDILELQTNIEMQEICLKRDDHVCFYKYDNEFHKMLFNCSGRADVWETINKSSMDLNRMRILSLYTNFNRPDVLSDHKEILEAVKSRNIKNSEKAMKAHMDRIVFDTEKMVNDYKNYFKLNKSG</sequence>
<proteinExistence type="predicted"/>
<reference evidence="6" key="1">
    <citation type="journal article" date="2013" name="Genome Announc.">
        <title>Genome Sequence of Halanaerobium saccharolyticum subsp. saccharolyticum Strain DSM 6643T, a Halophilic Hydrogen-Producing Bacterium.</title>
        <authorList>
            <person name="Kivisto A."/>
            <person name="Larjo A."/>
            <person name="Ciranna A."/>
            <person name="Santala V."/>
            <person name="Roos C."/>
            <person name="Karp M."/>
        </authorList>
    </citation>
    <scope>NUCLEOTIDE SEQUENCE [LARGE SCALE GENOMIC DNA]</scope>
    <source>
        <strain evidence="6">DSM 6643</strain>
    </source>
</reference>
<dbReference type="PROSITE" id="PS50949">
    <property type="entry name" value="HTH_GNTR"/>
    <property type="match status" value="1"/>
</dbReference>
<dbReference type="RefSeq" id="WP_005490232.1">
    <property type="nucleotide sequence ID" value="NZ_CAUI01000023.1"/>
</dbReference>
<organism evidence="5 6">
    <name type="scientific">Halanaerobium saccharolyticum subsp. saccharolyticum DSM 6643</name>
    <dbReference type="NCBI Taxonomy" id="1293054"/>
    <lineage>
        <taxon>Bacteria</taxon>
        <taxon>Bacillati</taxon>
        <taxon>Bacillota</taxon>
        <taxon>Clostridia</taxon>
        <taxon>Halanaerobiales</taxon>
        <taxon>Halanaerobiaceae</taxon>
        <taxon>Halanaerobium</taxon>
    </lineage>
</organism>
<dbReference type="eggNOG" id="COG1802">
    <property type="taxonomic scope" value="Bacteria"/>
</dbReference>
<evidence type="ECO:0000256" key="3">
    <source>
        <dbReference type="ARBA" id="ARBA00023163"/>
    </source>
</evidence>
<evidence type="ECO:0000256" key="2">
    <source>
        <dbReference type="ARBA" id="ARBA00023125"/>
    </source>
</evidence>
<dbReference type="Proteomes" id="UP000012063">
    <property type="component" value="Unassembled WGS sequence"/>
</dbReference>
<protein>
    <submittedName>
        <fullName evidence="5">Regulatory protein GntR, HTH</fullName>
    </submittedName>
</protein>
<dbReference type="SUPFAM" id="SSF48008">
    <property type="entry name" value="GntR ligand-binding domain-like"/>
    <property type="match status" value="1"/>
</dbReference>
<evidence type="ECO:0000313" key="5">
    <source>
        <dbReference type="EMBL" id="CCU80924.1"/>
    </source>
</evidence>
<keyword evidence="2" id="KW-0238">DNA-binding</keyword>
<dbReference type="InterPro" id="IPR011711">
    <property type="entry name" value="GntR_C"/>
</dbReference>